<reference evidence="1 2" key="1">
    <citation type="submission" date="2014-02" db="EMBL/GenBank/DDBJ databases">
        <title>The genome sequence of the entomopathogenic fungus Metarhizium robertsii ARSEF 2575.</title>
        <authorList>
            <person name="Giuliano Garisto Donzelli B."/>
            <person name="Roe B.A."/>
            <person name="Macmil S.L."/>
            <person name="Krasnoff S.B."/>
            <person name="Gibson D.M."/>
        </authorList>
    </citation>
    <scope>NUCLEOTIDE SEQUENCE [LARGE SCALE GENOMIC DNA]</scope>
    <source>
        <strain evidence="1 2">ARSEF 2575</strain>
    </source>
</reference>
<dbReference type="HOGENOM" id="CLU_057546_1_3_1"/>
<dbReference type="SUPFAM" id="SSF52799">
    <property type="entry name" value="(Phosphotyrosine protein) phosphatases II"/>
    <property type="match status" value="1"/>
</dbReference>
<dbReference type="eggNOG" id="ENOG502SB6D">
    <property type="taxonomic scope" value="Eukaryota"/>
</dbReference>
<sequence>MTDPKLLASLAAVPIEDPIDPDTLETVLSRPPFVILPGSLNIRDVGAYAPGYIKPSLIYRSGTLDFIPEASSSLLRSQLGVSTVFDFRRRDEVKRRLCDVDGIQVVSCPFQDGQVDNVDVDLAAFVPRDGEVVSKGYRDMYNVILEGYTTGYRKVFEALKSADRNHAVLFHCMGGKDRTGVMSALVLDLMGAPVPVIAEEYALTRVGTEPFRAKMLPAAILGFAGIALEDGDGGSTVQDGLKVPGVREILGSRAEIMADFMEGLETRYGGAEGYLRERLGFGEDDVRQIRGNLRP</sequence>
<dbReference type="OrthoDB" id="449382at2759"/>
<dbReference type="Gene3D" id="3.90.190.10">
    <property type="entry name" value="Protein tyrosine phosphatase superfamily"/>
    <property type="match status" value="1"/>
</dbReference>
<dbReference type="PANTHER" id="PTHR31126:SF1">
    <property type="entry name" value="TYROSINE SPECIFIC PROTEIN PHOSPHATASES DOMAIN-CONTAINING PROTEIN"/>
    <property type="match status" value="1"/>
</dbReference>
<dbReference type="AlphaFoldDB" id="A0A014QU58"/>
<evidence type="ECO:0000313" key="2">
    <source>
        <dbReference type="Proteomes" id="UP000030151"/>
    </source>
</evidence>
<evidence type="ECO:0000313" key="1">
    <source>
        <dbReference type="EMBL" id="EXU96605.1"/>
    </source>
</evidence>
<dbReference type="PANTHER" id="PTHR31126">
    <property type="entry name" value="TYROSINE-PROTEIN PHOSPHATASE"/>
    <property type="match status" value="1"/>
</dbReference>
<name>A0A014QU58_9HYPO</name>
<protein>
    <submittedName>
        <fullName evidence="1">Tyrosine phosphatase family protein</fullName>
    </submittedName>
</protein>
<dbReference type="EMBL" id="JELW01000047">
    <property type="protein sequence ID" value="EXU96605.1"/>
    <property type="molecule type" value="Genomic_DNA"/>
</dbReference>
<gene>
    <name evidence="1" type="ORF">X797_010281</name>
</gene>
<dbReference type="GO" id="GO:0004721">
    <property type="term" value="F:phosphoprotein phosphatase activity"/>
    <property type="evidence" value="ECO:0007669"/>
    <property type="project" value="InterPro"/>
</dbReference>
<comment type="caution">
    <text evidence="1">The sequence shown here is derived from an EMBL/GenBank/DDBJ whole genome shotgun (WGS) entry which is preliminary data.</text>
</comment>
<dbReference type="Proteomes" id="UP000030151">
    <property type="component" value="Unassembled WGS sequence"/>
</dbReference>
<proteinExistence type="predicted"/>
<dbReference type="InterPro" id="IPR026893">
    <property type="entry name" value="Tyr/Ser_Pase_IphP-type"/>
</dbReference>
<dbReference type="Pfam" id="PF13350">
    <property type="entry name" value="Y_phosphatase3"/>
    <property type="match status" value="1"/>
</dbReference>
<organism evidence="1 2">
    <name type="scientific">Metarhizium robertsii</name>
    <dbReference type="NCBI Taxonomy" id="568076"/>
    <lineage>
        <taxon>Eukaryota</taxon>
        <taxon>Fungi</taxon>
        <taxon>Dikarya</taxon>
        <taxon>Ascomycota</taxon>
        <taxon>Pezizomycotina</taxon>
        <taxon>Sordariomycetes</taxon>
        <taxon>Hypocreomycetidae</taxon>
        <taxon>Hypocreales</taxon>
        <taxon>Clavicipitaceae</taxon>
        <taxon>Metarhizium</taxon>
    </lineage>
</organism>
<dbReference type="PROSITE" id="PS00383">
    <property type="entry name" value="TYR_PHOSPHATASE_1"/>
    <property type="match status" value="1"/>
</dbReference>
<dbReference type="InterPro" id="IPR029021">
    <property type="entry name" value="Prot-tyrosine_phosphatase-like"/>
</dbReference>
<dbReference type="InterPro" id="IPR016130">
    <property type="entry name" value="Tyr_Pase_AS"/>
</dbReference>
<accession>A0A014QU58</accession>